<proteinExistence type="predicted"/>
<feature type="compositionally biased region" description="Basic and acidic residues" evidence="1">
    <location>
        <begin position="23"/>
        <end position="35"/>
    </location>
</feature>
<organism evidence="2 3">
    <name type="scientific">Penicillium oxalicum (strain 114-2 / CGMCC 5302)</name>
    <name type="common">Penicillium decumbens</name>
    <dbReference type="NCBI Taxonomy" id="933388"/>
    <lineage>
        <taxon>Eukaryota</taxon>
        <taxon>Fungi</taxon>
        <taxon>Dikarya</taxon>
        <taxon>Ascomycota</taxon>
        <taxon>Pezizomycotina</taxon>
        <taxon>Eurotiomycetes</taxon>
        <taxon>Eurotiomycetidae</taxon>
        <taxon>Eurotiales</taxon>
        <taxon>Aspergillaceae</taxon>
        <taxon>Penicillium</taxon>
    </lineage>
</organism>
<accession>S7ZXE0</accession>
<feature type="region of interest" description="Disordered" evidence="1">
    <location>
        <begin position="23"/>
        <end position="49"/>
    </location>
</feature>
<reference evidence="2 3" key="1">
    <citation type="journal article" date="2013" name="PLoS ONE">
        <title>Genomic and secretomic analyses reveal unique features of the lignocellulolytic enzyme system of Penicillium decumbens.</title>
        <authorList>
            <person name="Liu G."/>
            <person name="Zhang L."/>
            <person name="Wei X."/>
            <person name="Zou G."/>
            <person name="Qin Y."/>
            <person name="Ma L."/>
            <person name="Li J."/>
            <person name="Zheng H."/>
            <person name="Wang S."/>
            <person name="Wang C."/>
            <person name="Xun L."/>
            <person name="Zhao G.-P."/>
            <person name="Zhou Z."/>
            <person name="Qu Y."/>
        </authorList>
    </citation>
    <scope>NUCLEOTIDE SEQUENCE [LARGE SCALE GENOMIC DNA]</scope>
    <source>
        <strain evidence="3">114-2 / CGMCC 5302</strain>
    </source>
</reference>
<dbReference type="AlphaFoldDB" id="S7ZXE0"/>
<name>S7ZXE0_PENO1</name>
<sequence>MPGWSMERVQVVIEKFKLDVQGDRHEPDVCREAEKKKKKTSATDDLGDTNLGKTVAGVSVFAKKKVDTSTPAAHQSDLPLHVDTYGGGARWYIVDHRSTVDPHSMRLDIE</sequence>
<gene>
    <name evidence="2" type="ORF">PDE_08388</name>
</gene>
<dbReference type="Proteomes" id="UP000019376">
    <property type="component" value="Unassembled WGS sequence"/>
</dbReference>
<dbReference type="EMBL" id="KB644415">
    <property type="protein sequence ID" value="EPS33426.1"/>
    <property type="molecule type" value="Genomic_DNA"/>
</dbReference>
<keyword evidence="3" id="KW-1185">Reference proteome</keyword>
<evidence type="ECO:0000256" key="1">
    <source>
        <dbReference type="SAM" id="MobiDB-lite"/>
    </source>
</evidence>
<dbReference type="HOGENOM" id="CLU_2171911_0_0_1"/>
<evidence type="ECO:0000313" key="2">
    <source>
        <dbReference type="EMBL" id="EPS33426.1"/>
    </source>
</evidence>
<protein>
    <submittedName>
        <fullName evidence="2">Uncharacterized protein</fullName>
    </submittedName>
</protein>
<evidence type="ECO:0000313" key="3">
    <source>
        <dbReference type="Proteomes" id="UP000019376"/>
    </source>
</evidence>